<dbReference type="InterPro" id="IPR021321">
    <property type="entry name" value="DUF2922"/>
</dbReference>
<reference evidence="1 2" key="1">
    <citation type="submission" date="2024-03" db="EMBL/GenBank/DDBJ databases">
        <title>The Genome Sequence of Enterococcus sp. DIV2402.</title>
        <authorList>
            <consortium name="The Broad Institute Genomics Platform"/>
            <consortium name="The Broad Institute Microbial Omics Core"/>
            <consortium name="The Broad Institute Genomic Center for Infectious Diseases"/>
            <person name="Earl A."/>
            <person name="Manson A."/>
            <person name="Gilmore M."/>
            <person name="Schwartman J."/>
            <person name="Shea T."/>
            <person name="Abouelleil A."/>
            <person name="Cao P."/>
            <person name="Chapman S."/>
            <person name="Cusick C."/>
            <person name="Young S."/>
            <person name="Neafsey D."/>
            <person name="Nusbaum C."/>
            <person name="Birren B."/>
        </authorList>
    </citation>
    <scope>NUCLEOTIDE SEQUENCE [LARGE SCALE GENOMIC DNA]</scope>
    <source>
        <strain evidence="1 2">DIV2402</strain>
    </source>
</reference>
<evidence type="ECO:0000313" key="1">
    <source>
        <dbReference type="EMBL" id="WYJ75786.1"/>
    </source>
</evidence>
<proteinExistence type="predicted"/>
<protein>
    <submittedName>
        <fullName evidence="1">Uncharacterized protein</fullName>
    </submittedName>
</protein>
<accession>A0ABZ2SN43</accession>
<gene>
    <name evidence="1" type="ORF">DOK78_000374</name>
</gene>
<evidence type="ECO:0000313" key="2">
    <source>
        <dbReference type="Proteomes" id="UP000664701"/>
    </source>
</evidence>
<dbReference type="EMBL" id="CP147251">
    <property type="protein sequence ID" value="WYJ75786.1"/>
    <property type="molecule type" value="Genomic_DNA"/>
</dbReference>
<sequence length="82" mass="9664">MKKLKLIFLTSEGKRHIFYPQVDSDKITDKEIQKIIQQLLIVDKSQAQNGSHLFATLEKAVWIDRQSTILFRRYKNGIIYGR</sequence>
<keyword evidence="2" id="KW-1185">Reference proteome</keyword>
<dbReference type="Proteomes" id="UP000664701">
    <property type="component" value="Chromosome"/>
</dbReference>
<name>A0ABZ2SN43_9ENTE</name>
<dbReference type="RefSeq" id="WP_207941862.1">
    <property type="nucleotide sequence ID" value="NZ_CP147251.1"/>
</dbReference>
<dbReference type="Pfam" id="PF11148">
    <property type="entry name" value="DUF2922"/>
    <property type="match status" value="1"/>
</dbReference>
<organism evidence="1 2">
    <name type="scientific">Candidatus Enterococcus lowellii</name>
    <dbReference type="NCBI Taxonomy" id="2230877"/>
    <lineage>
        <taxon>Bacteria</taxon>
        <taxon>Bacillati</taxon>
        <taxon>Bacillota</taxon>
        <taxon>Bacilli</taxon>
        <taxon>Lactobacillales</taxon>
        <taxon>Enterococcaceae</taxon>
        <taxon>Enterococcus</taxon>
    </lineage>
</organism>